<evidence type="ECO:0000313" key="2">
    <source>
        <dbReference type="EMBL" id="MFD1463680.1"/>
    </source>
</evidence>
<evidence type="ECO:0000256" key="1">
    <source>
        <dbReference type="SAM" id="Phobius"/>
    </source>
</evidence>
<comment type="caution">
    <text evidence="2">The sequence shown here is derived from an EMBL/GenBank/DDBJ whole genome shotgun (WGS) entry which is preliminary data.</text>
</comment>
<feature type="transmembrane region" description="Helical" evidence="1">
    <location>
        <begin position="49"/>
        <end position="70"/>
    </location>
</feature>
<proteinExistence type="predicted"/>
<keyword evidence="3" id="KW-1185">Reference proteome</keyword>
<keyword evidence="1" id="KW-0472">Membrane</keyword>
<gene>
    <name evidence="2" type="ORF">ACFQ5D_20480</name>
</gene>
<accession>A0ABW4DK95</accession>
<reference evidence="3" key="1">
    <citation type="journal article" date="2019" name="Int. J. Syst. Evol. Microbiol.">
        <title>The Global Catalogue of Microorganisms (GCM) 10K type strain sequencing project: providing services to taxonomists for standard genome sequencing and annotation.</title>
        <authorList>
            <consortium name="The Broad Institute Genomics Platform"/>
            <consortium name="The Broad Institute Genome Sequencing Center for Infectious Disease"/>
            <person name="Wu L."/>
            <person name="Ma J."/>
        </authorList>
    </citation>
    <scope>NUCLEOTIDE SEQUENCE [LARGE SCALE GENOMIC DNA]</scope>
    <source>
        <strain evidence="3">CCM 9147</strain>
    </source>
</reference>
<keyword evidence="1" id="KW-0812">Transmembrane</keyword>
<keyword evidence="1" id="KW-1133">Transmembrane helix</keyword>
<dbReference type="Proteomes" id="UP001597340">
    <property type="component" value="Unassembled WGS sequence"/>
</dbReference>
<dbReference type="EMBL" id="JBHTNZ010000040">
    <property type="protein sequence ID" value="MFD1463680.1"/>
    <property type="molecule type" value="Genomic_DNA"/>
</dbReference>
<dbReference type="RefSeq" id="WP_229523822.1">
    <property type="nucleotide sequence ID" value="NZ_JAFFQR010000042.1"/>
</dbReference>
<name>A0ABW4DK95_9BACL</name>
<evidence type="ECO:0000313" key="3">
    <source>
        <dbReference type="Proteomes" id="UP001597340"/>
    </source>
</evidence>
<protein>
    <submittedName>
        <fullName evidence="2">Uncharacterized protein</fullName>
    </submittedName>
</protein>
<organism evidence="2 3">
    <name type="scientific">Paenibacillus farraposensis</name>
    <dbReference type="NCBI Taxonomy" id="2807095"/>
    <lineage>
        <taxon>Bacteria</taxon>
        <taxon>Bacillati</taxon>
        <taxon>Bacillota</taxon>
        <taxon>Bacilli</taxon>
        <taxon>Bacillales</taxon>
        <taxon>Paenibacillaceae</taxon>
        <taxon>Paenibacillus</taxon>
    </lineage>
</organism>
<sequence length="85" mass="9736">MKNTAILKNRFAYSFNYKVVKMMNKVQRFKNNAIDVITNQKGNTSSSQMFWILGSAVVFALVIGFIKVFMPEIWNQIKAKALSVI</sequence>